<sequence>MVNLGEYIEVEVIAAPDHGRGQPAVGVNIEFEHGSSLEIEPSLSTPRPLRHGQVLNSPVRQFRPSYLTVTDLSAPAWCERQYDYCLRRGLKRCNEETDRSPSFVTESGKRSHGTAKINTAEFDNAAMRKEKSVHQKRIAEELEIPSEPMFIKWETEEELWGSRHVVFSFGASGHNYD</sequence>
<reference evidence="1 2" key="1">
    <citation type="submission" date="2024-02" db="EMBL/GenBank/DDBJ databases">
        <title>A draft genome for the cacao thread blight pathogen Marasmius crinis-equi.</title>
        <authorList>
            <person name="Cohen S.P."/>
            <person name="Baruah I.K."/>
            <person name="Amoako-Attah I."/>
            <person name="Bukari Y."/>
            <person name="Meinhardt L.W."/>
            <person name="Bailey B.A."/>
        </authorList>
    </citation>
    <scope>NUCLEOTIDE SEQUENCE [LARGE SCALE GENOMIC DNA]</scope>
    <source>
        <strain evidence="1 2">GH-76</strain>
    </source>
</reference>
<dbReference type="Proteomes" id="UP001465976">
    <property type="component" value="Unassembled WGS sequence"/>
</dbReference>
<proteinExistence type="predicted"/>
<dbReference type="InterPro" id="IPR019190">
    <property type="entry name" value="EXOV"/>
</dbReference>
<organism evidence="1 2">
    <name type="scientific">Marasmius crinis-equi</name>
    <dbReference type="NCBI Taxonomy" id="585013"/>
    <lineage>
        <taxon>Eukaryota</taxon>
        <taxon>Fungi</taxon>
        <taxon>Dikarya</taxon>
        <taxon>Basidiomycota</taxon>
        <taxon>Agaricomycotina</taxon>
        <taxon>Agaricomycetes</taxon>
        <taxon>Agaricomycetidae</taxon>
        <taxon>Agaricales</taxon>
        <taxon>Marasmiineae</taxon>
        <taxon>Marasmiaceae</taxon>
        <taxon>Marasmius</taxon>
    </lineage>
</organism>
<keyword evidence="2" id="KW-1185">Reference proteome</keyword>
<accession>A0ABR3FZS8</accession>
<comment type="caution">
    <text evidence="1">The sequence shown here is derived from an EMBL/GenBank/DDBJ whole genome shotgun (WGS) entry which is preliminary data.</text>
</comment>
<evidence type="ECO:0000313" key="2">
    <source>
        <dbReference type="Proteomes" id="UP001465976"/>
    </source>
</evidence>
<dbReference type="EMBL" id="JBAHYK010000017">
    <property type="protein sequence ID" value="KAL0581079.1"/>
    <property type="molecule type" value="Genomic_DNA"/>
</dbReference>
<gene>
    <name evidence="1" type="ORF">V5O48_000973</name>
</gene>
<name>A0ABR3FZS8_9AGAR</name>
<evidence type="ECO:0000313" key="1">
    <source>
        <dbReference type="EMBL" id="KAL0581079.1"/>
    </source>
</evidence>
<dbReference type="Pfam" id="PF09810">
    <property type="entry name" value="Exo5"/>
    <property type="match status" value="1"/>
</dbReference>
<protein>
    <submittedName>
        <fullName evidence="1">Uncharacterized protein</fullName>
    </submittedName>
</protein>